<evidence type="ECO:0000256" key="4">
    <source>
        <dbReference type="PROSITE-ProRule" id="PRU00169"/>
    </source>
</evidence>
<dbReference type="Gene3D" id="3.30.450.20">
    <property type="entry name" value="PAS domain"/>
    <property type="match status" value="1"/>
</dbReference>
<dbReference type="Proteomes" id="UP000494205">
    <property type="component" value="Unassembled WGS sequence"/>
</dbReference>
<dbReference type="Pfam" id="PF00512">
    <property type="entry name" value="HisKA"/>
    <property type="match status" value="1"/>
</dbReference>
<dbReference type="InterPro" id="IPR003661">
    <property type="entry name" value="HisK_dim/P_dom"/>
</dbReference>
<dbReference type="InterPro" id="IPR035965">
    <property type="entry name" value="PAS-like_dom_sf"/>
</dbReference>
<organism evidence="9 12">
    <name type="scientific">Paraburkholderia rhynchosiae</name>
    <dbReference type="NCBI Taxonomy" id="487049"/>
    <lineage>
        <taxon>Bacteria</taxon>
        <taxon>Pseudomonadati</taxon>
        <taxon>Pseudomonadota</taxon>
        <taxon>Betaproteobacteria</taxon>
        <taxon>Burkholderiales</taxon>
        <taxon>Burkholderiaceae</taxon>
        <taxon>Paraburkholderia</taxon>
    </lineage>
</organism>
<dbReference type="CDD" id="cd00082">
    <property type="entry name" value="HisKA"/>
    <property type="match status" value="1"/>
</dbReference>
<feature type="domain" description="Histidine kinase" evidence="5">
    <location>
        <begin position="161"/>
        <end position="380"/>
    </location>
</feature>
<dbReference type="Proteomes" id="UP000235659">
    <property type="component" value="Unassembled WGS sequence"/>
</dbReference>
<dbReference type="InterPro" id="IPR036890">
    <property type="entry name" value="HATPase_C_sf"/>
</dbReference>
<name>A0A2N7VXP3_9BURK</name>
<keyword evidence="10" id="KW-0418">Kinase</keyword>
<keyword evidence="11" id="KW-1185">Reference proteome</keyword>
<dbReference type="InterPro" id="IPR004358">
    <property type="entry name" value="Sig_transdc_His_kin-like_C"/>
</dbReference>
<reference evidence="9 12" key="2">
    <citation type="submission" date="2020-04" db="EMBL/GenBank/DDBJ databases">
        <authorList>
            <person name="De Canck E."/>
        </authorList>
    </citation>
    <scope>NUCLEOTIDE SEQUENCE [LARGE SCALE GENOMIC DNA]</scope>
    <source>
        <strain evidence="9 12">LMG 27174</strain>
    </source>
</reference>
<dbReference type="Gene3D" id="3.40.50.2300">
    <property type="match status" value="1"/>
</dbReference>
<dbReference type="CDD" id="cd00130">
    <property type="entry name" value="PAS"/>
    <property type="match status" value="1"/>
</dbReference>
<dbReference type="InterPro" id="IPR005467">
    <property type="entry name" value="His_kinase_dom"/>
</dbReference>
<dbReference type="SMART" id="SM00448">
    <property type="entry name" value="REC"/>
    <property type="match status" value="1"/>
</dbReference>
<dbReference type="PROSITE" id="PS50112">
    <property type="entry name" value="PAS"/>
    <property type="match status" value="1"/>
</dbReference>
<dbReference type="InterPro" id="IPR000014">
    <property type="entry name" value="PAS"/>
</dbReference>
<dbReference type="EMBL" id="PNXY01000045">
    <property type="protein sequence ID" value="PMS21925.1"/>
    <property type="molecule type" value="Genomic_DNA"/>
</dbReference>
<evidence type="ECO:0000313" key="9">
    <source>
        <dbReference type="EMBL" id="CAB3739119.1"/>
    </source>
</evidence>
<evidence type="ECO:0000256" key="2">
    <source>
        <dbReference type="ARBA" id="ARBA00012438"/>
    </source>
</evidence>
<evidence type="ECO:0000313" key="11">
    <source>
        <dbReference type="Proteomes" id="UP000235659"/>
    </source>
</evidence>
<evidence type="ECO:0000259" key="7">
    <source>
        <dbReference type="PROSITE" id="PS50112"/>
    </source>
</evidence>
<dbReference type="Pfam" id="PF13426">
    <property type="entry name" value="PAS_9"/>
    <property type="match status" value="1"/>
</dbReference>
<proteinExistence type="predicted"/>
<evidence type="ECO:0000259" key="5">
    <source>
        <dbReference type="PROSITE" id="PS50109"/>
    </source>
</evidence>
<feature type="domain" description="PAS" evidence="7">
    <location>
        <begin position="14"/>
        <end position="71"/>
    </location>
</feature>
<gene>
    <name evidence="10" type="ORF">C0Z16_33265</name>
    <name evidence="9" type="ORF">LMG27174_06525</name>
</gene>
<dbReference type="SMART" id="SM00388">
    <property type="entry name" value="HisKA"/>
    <property type="match status" value="1"/>
</dbReference>
<dbReference type="PROSITE" id="PS50110">
    <property type="entry name" value="RESPONSE_REGULATORY"/>
    <property type="match status" value="1"/>
</dbReference>
<dbReference type="SUPFAM" id="SSF55874">
    <property type="entry name" value="ATPase domain of HSP90 chaperone/DNA topoisomerase II/histidine kinase"/>
    <property type="match status" value="1"/>
</dbReference>
<evidence type="ECO:0000259" key="6">
    <source>
        <dbReference type="PROSITE" id="PS50110"/>
    </source>
</evidence>
<feature type="domain" description="PAC" evidence="8">
    <location>
        <begin position="89"/>
        <end position="141"/>
    </location>
</feature>
<dbReference type="PRINTS" id="PR00344">
    <property type="entry name" value="BCTRLSENSOR"/>
</dbReference>
<dbReference type="Pfam" id="PF02518">
    <property type="entry name" value="HATPase_c"/>
    <property type="match status" value="1"/>
</dbReference>
<dbReference type="PANTHER" id="PTHR43065">
    <property type="entry name" value="SENSOR HISTIDINE KINASE"/>
    <property type="match status" value="1"/>
</dbReference>
<dbReference type="PANTHER" id="PTHR43065:SF49">
    <property type="entry name" value="HISTIDINE KINASE"/>
    <property type="match status" value="1"/>
</dbReference>
<dbReference type="NCBIfam" id="TIGR00229">
    <property type="entry name" value="sensory_box"/>
    <property type="match status" value="1"/>
</dbReference>
<dbReference type="InterPro" id="IPR000700">
    <property type="entry name" value="PAS-assoc_C"/>
</dbReference>
<keyword evidence="10" id="KW-0808">Transferase</keyword>
<sequence length="509" mass="54612">MSQTAKTHDVTRETEELFRILVQGVTDYAIFMLSPAGVVTSWNVGAERIKGYKQSEIVGEHFSRFYTDEDKAAGAPAQILATAAMEGRAEREGWRVRKNGSRFWAHVVVDAIRDGDGSLIGFAKVTRDITERKEAAAALEKANAALFQAQKMEAIGRLTGGVAHDFNNLLAVLSNGLQVLAIQSRTPIDKKMIDGMRRAIDRGASLTQQLLSFARQQPLQAHVHDVNGLIREFWPMLLRAGNPSTHVELALQPGEAFALVDAARFEATLLNLVVNAVDAMPTGGTVVIATDTVQSNADMTPALQAGRYVRISVSDTGTGMSGDVLAQAFEPFFTTKQPGKGTGLGLSQVYGFITQSGGDVHLSSQVGEGTKVDLYLPVAQPATVVSVPHVASHETVLLVEDEPDVLGVASELLVSIGYEVVPASSASEAAKILKERADISVVFTDITMAHGISGLELARLVRSLYPKIRVVLTSGYSPAALREEKGALSDVLFVPKPYRLADLAKALRA</sequence>
<dbReference type="OrthoDB" id="5389366at2"/>
<evidence type="ECO:0000256" key="3">
    <source>
        <dbReference type="ARBA" id="ARBA00022553"/>
    </source>
</evidence>
<dbReference type="InterPro" id="IPR001610">
    <property type="entry name" value="PAC"/>
</dbReference>
<dbReference type="AlphaFoldDB" id="A0A2N7VXP3"/>
<dbReference type="RefSeq" id="WP_102636260.1">
    <property type="nucleotide sequence ID" value="NZ_CADIJZ010000039.1"/>
</dbReference>
<evidence type="ECO:0000259" key="8">
    <source>
        <dbReference type="PROSITE" id="PS50113"/>
    </source>
</evidence>
<evidence type="ECO:0000313" key="12">
    <source>
        <dbReference type="Proteomes" id="UP000494205"/>
    </source>
</evidence>
<dbReference type="GO" id="GO:0000155">
    <property type="term" value="F:phosphorelay sensor kinase activity"/>
    <property type="evidence" value="ECO:0007669"/>
    <property type="project" value="InterPro"/>
</dbReference>
<dbReference type="SUPFAM" id="SSF47384">
    <property type="entry name" value="Homodimeric domain of signal transducing histidine kinase"/>
    <property type="match status" value="1"/>
</dbReference>
<evidence type="ECO:0000256" key="1">
    <source>
        <dbReference type="ARBA" id="ARBA00000085"/>
    </source>
</evidence>
<comment type="catalytic activity">
    <reaction evidence="1">
        <text>ATP + protein L-histidine = ADP + protein N-phospho-L-histidine.</text>
        <dbReference type="EC" id="2.7.13.3"/>
    </reaction>
</comment>
<dbReference type="SMART" id="SM00387">
    <property type="entry name" value="HATPase_c"/>
    <property type="match status" value="1"/>
</dbReference>
<dbReference type="Gene3D" id="3.30.565.10">
    <property type="entry name" value="Histidine kinase-like ATPase, C-terminal domain"/>
    <property type="match status" value="1"/>
</dbReference>
<dbReference type="PROSITE" id="PS50109">
    <property type="entry name" value="HIS_KIN"/>
    <property type="match status" value="1"/>
</dbReference>
<dbReference type="InterPro" id="IPR001789">
    <property type="entry name" value="Sig_transdc_resp-reg_receiver"/>
</dbReference>
<feature type="modified residue" description="4-aspartylphosphate" evidence="4">
    <location>
        <position position="445"/>
    </location>
</feature>
<dbReference type="InterPro" id="IPR036097">
    <property type="entry name" value="HisK_dim/P_sf"/>
</dbReference>
<dbReference type="InterPro" id="IPR003594">
    <property type="entry name" value="HATPase_dom"/>
</dbReference>
<dbReference type="Gene3D" id="1.10.287.130">
    <property type="match status" value="1"/>
</dbReference>
<keyword evidence="3 4" id="KW-0597">Phosphoprotein</keyword>
<dbReference type="InterPro" id="IPR011006">
    <property type="entry name" value="CheY-like_superfamily"/>
</dbReference>
<dbReference type="SMART" id="SM00086">
    <property type="entry name" value="PAC"/>
    <property type="match status" value="1"/>
</dbReference>
<dbReference type="SUPFAM" id="SSF52172">
    <property type="entry name" value="CheY-like"/>
    <property type="match status" value="1"/>
</dbReference>
<evidence type="ECO:0000313" key="10">
    <source>
        <dbReference type="EMBL" id="PMS21925.1"/>
    </source>
</evidence>
<dbReference type="Pfam" id="PF00072">
    <property type="entry name" value="Response_reg"/>
    <property type="match status" value="1"/>
</dbReference>
<dbReference type="EMBL" id="CADIJZ010000039">
    <property type="protein sequence ID" value="CAB3739119.1"/>
    <property type="molecule type" value="Genomic_DNA"/>
</dbReference>
<dbReference type="SUPFAM" id="SSF55785">
    <property type="entry name" value="PYP-like sensor domain (PAS domain)"/>
    <property type="match status" value="1"/>
</dbReference>
<protein>
    <recommendedName>
        <fullName evidence="2">histidine kinase</fullName>
        <ecNumber evidence="2">2.7.13.3</ecNumber>
    </recommendedName>
</protein>
<feature type="domain" description="Response regulatory" evidence="6">
    <location>
        <begin position="395"/>
        <end position="509"/>
    </location>
</feature>
<dbReference type="EC" id="2.7.13.3" evidence="2"/>
<reference evidence="10 11" key="1">
    <citation type="submission" date="2018-01" db="EMBL/GenBank/DDBJ databases">
        <title>Whole genome analyses suggest that Burkholderia sensu lato contains two further novel genera in the rhizoxinica-symbiotica group Mycetohabitans gen. nov., and Trinickia gen. nov.: implications for the evolution of diazotrophy and nodulation in the Burkholderiaceae.</title>
        <authorList>
            <person name="Estrada-de los Santos P."/>
            <person name="Palmer M."/>
            <person name="Chavez-Ramirez B."/>
            <person name="Beukes C."/>
            <person name="Steenkamp E.T."/>
            <person name="Hirsch A.M."/>
            <person name="Manyaka P."/>
            <person name="Maluk M."/>
            <person name="Lafos M."/>
            <person name="Crook M."/>
            <person name="Gross E."/>
            <person name="Simon M.F."/>
            <person name="Bueno dos Reis Junior F."/>
            <person name="Poole P.S."/>
            <person name="Venter S.N."/>
            <person name="James E.K."/>
        </authorList>
    </citation>
    <scope>NUCLEOTIDE SEQUENCE [LARGE SCALE GENOMIC DNA]</scope>
    <source>
        <strain evidence="10 11">WSM 3937</strain>
    </source>
</reference>
<accession>A0A2N7VXP3</accession>
<dbReference type="PROSITE" id="PS50113">
    <property type="entry name" value="PAC"/>
    <property type="match status" value="1"/>
</dbReference>